<protein>
    <submittedName>
        <fullName evidence="2">Outer membrane protein</fullName>
    </submittedName>
</protein>
<evidence type="ECO:0000313" key="2">
    <source>
        <dbReference type="EMBL" id="TCO77676.1"/>
    </source>
</evidence>
<dbReference type="AlphaFoldDB" id="A0A4R2L1R1"/>
<organism evidence="2 3">
    <name type="scientific">Chromatocurvus halotolerans</name>
    <dbReference type="NCBI Taxonomy" id="1132028"/>
    <lineage>
        <taxon>Bacteria</taxon>
        <taxon>Pseudomonadati</taxon>
        <taxon>Pseudomonadota</taxon>
        <taxon>Gammaproteobacteria</taxon>
        <taxon>Cellvibrionales</taxon>
        <taxon>Halieaceae</taxon>
        <taxon>Chromatocurvus</taxon>
    </lineage>
</organism>
<dbReference type="PANTHER" id="PTHR36920">
    <property type="match status" value="1"/>
</dbReference>
<dbReference type="Gene3D" id="2.40.160.20">
    <property type="match status" value="1"/>
</dbReference>
<dbReference type="OrthoDB" id="9807574at2"/>
<sequence>MKTLTAITLPLTLSCALATSALAHEAGDIILRTGFVTVAPNDDSDAIVLPSDPVTTLPSGVGVGNDTQLSIIGAFMVTDQWAVELLAATPFEHDIDVPDLGIDAGSIRHLPPTLSLQWYPRGGQEGWQPYVGLGVNYTYIYDEDIDPALADALGSVIGAGSSRLDLDDSFGFAAQAGVDIPLSRNWMLNAGVWYMNIETTADVVTDVGTVSFDVDINPWVYNIGIAYKF</sequence>
<dbReference type="InterPro" id="IPR011250">
    <property type="entry name" value="OMP/PagP_B-barrel"/>
</dbReference>
<feature type="signal peptide" evidence="1">
    <location>
        <begin position="1"/>
        <end position="23"/>
    </location>
</feature>
<dbReference type="Proteomes" id="UP000294980">
    <property type="component" value="Unassembled WGS sequence"/>
</dbReference>
<keyword evidence="1" id="KW-0732">Signal</keyword>
<keyword evidence="3" id="KW-1185">Reference proteome</keyword>
<dbReference type="EMBL" id="SLWX01000002">
    <property type="protein sequence ID" value="TCO77676.1"/>
    <property type="molecule type" value="Genomic_DNA"/>
</dbReference>
<dbReference type="InterPro" id="IPR005618">
    <property type="entry name" value="OMPW"/>
</dbReference>
<dbReference type="RefSeq" id="WP_117314562.1">
    <property type="nucleotide sequence ID" value="NZ_QQSW01000001.1"/>
</dbReference>
<evidence type="ECO:0000313" key="3">
    <source>
        <dbReference type="Proteomes" id="UP000294980"/>
    </source>
</evidence>
<dbReference type="GO" id="GO:0055085">
    <property type="term" value="P:transmembrane transport"/>
    <property type="evidence" value="ECO:0007669"/>
    <property type="project" value="TreeGrafter"/>
</dbReference>
<dbReference type="SUPFAM" id="SSF56925">
    <property type="entry name" value="OMPA-like"/>
    <property type="match status" value="1"/>
</dbReference>
<evidence type="ECO:0000256" key="1">
    <source>
        <dbReference type="SAM" id="SignalP"/>
    </source>
</evidence>
<name>A0A4R2L1R1_9GAMM</name>
<gene>
    <name evidence="2" type="ORF">EV688_102133</name>
</gene>
<comment type="caution">
    <text evidence="2">The sequence shown here is derived from an EMBL/GenBank/DDBJ whole genome shotgun (WGS) entry which is preliminary data.</text>
</comment>
<feature type="chain" id="PRO_5020533589" evidence="1">
    <location>
        <begin position="24"/>
        <end position="229"/>
    </location>
</feature>
<dbReference type="Pfam" id="PF03922">
    <property type="entry name" value="OmpW"/>
    <property type="match status" value="1"/>
</dbReference>
<reference evidence="2 3" key="1">
    <citation type="submission" date="2019-03" db="EMBL/GenBank/DDBJ databases">
        <title>Genomic Encyclopedia of Type Strains, Phase IV (KMG-IV): sequencing the most valuable type-strain genomes for metagenomic binning, comparative biology and taxonomic classification.</title>
        <authorList>
            <person name="Goeker M."/>
        </authorList>
    </citation>
    <scope>NUCLEOTIDE SEQUENCE [LARGE SCALE GENOMIC DNA]</scope>
    <source>
        <strain evidence="2 3">DSM 23344</strain>
    </source>
</reference>
<accession>A0A4R2L1R1</accession>
<dbReference type="GO" id="GO:0019867">
    <property type="term" value="C:outer membrane"/>
    <property type="evidence" value="ECO:0007669"/>
    <property type="project" value="InterPro"/>
</dbReference>
<dbReference type="PROSITE" id="PS51257">
    <property type="entry name" value="PROKAR_LIPOPROTEIN"/>
    <property type="match status" value="1"/>
</dbReference>
<proteinExistence type="predicted"/>
<dbReference type="PANTHER" id="PTHR36920:SF1">
    <property type="entry name" value="OUTER MEMBRANE PROTEIN W"/>
    <property type="match status" value="1"/>
</dbReference>